<name>A0AAV4MBZ4_CAEEX</name>
<dbReference type="Proteomes" id="UP001054945">
    <property type="component" value="Unassembled WGS sequence"/>
</dbReference>
<dbReference type="AlphaFoldDB" id="A0AAV4MBZ4"/>
<comment type="caution">
    <text evidence="1">The sequence shown here is derived from an EMBL/GenBank/DDBJ whole genome shotgun (WGS) entry which is preliminary data.</text>
</comment>
<gene>
    <name evidence="1" type="ORF">CEXT_165851</name>
</gene>
<reference evidence="1 2" key="1">
    <citation type="submission" date="2021-06" db="EMBL/GenBank/DDBJ databases">
        <title>Caerostris extrusa draft genome.</title>
        <authorList>
            <person name="Kono N."/>
            <person name="Arakawa K."/>
        </authorList>
    </citation>
    <scope>NUCLEOTIDE SEQUENCE [LARGE SCALE GENOMIC DNA]</scope>
</reference>
<evidence type="ECO:0000313" key="2">
    <source>
        <dbReference type="Proteomes" id="UP001054945"/>
    </source>
</evidence>
<keyword evidence="2" id="KW-1185">Reference proteome</keyword>
<dbReference type="EMBL" id="BPLR01019640">
    <property type="protein sequence ID" value="GIX69997.1"/>
    <property type="molecule type" value="Genomic_DNA"/>
</dbReference>
<organism evidence="1 2">
    <name type="scientific">Caerostris extrusa</name>
    <name type="common">Bark spider</name>
    <name type="synonym">Caerostris bankana</name>
    <dbReference type="NCBI Taxonomy" id="172846"/>
    <lineage>
        <taxon>Eukaryota</taxon>
        <taxon>Metazoa</taxon>
        <taxon>Ecdysozoa</taxon>
        <taxon>Arthropoda</taxon>
        <taxon>Chelicerata</taxon>
        <taxon>Arachnida</taxon>
        <taxon>Araneae</taxon>
        <taxon>Araneomorphae</taxon>
        <taxon>Entelegynae</taxon>
        <taxon>Araneoidea</taxon>
        <taxon>Araneidae</taxon>
        <taxon>Caerostris</taxon>
    </lineage>
</organism>
<accession>A0AAV4MBZ4</accession>
<sequence length="115" mass="12998">MCNLLTWENKSNDLYKYNVSLKKTSTEGLSFKGKVKTFTAQKSDVLWHLLDWNQVSDYVSIQILDKLKHLPNIGMSTSSGCSLMLISQVTDSLAKGAPSRQKQFIIPYLQQLLSV</sequence>
<proteinExistence type="predicted"/>
<protein>
    <submittedName>
        <fullName evidence="1">Uncharacterized protein</fullName>
    </submittedName>
</protein>
<evidence type="ECO:0000313" key="1">
    <source>
        <dbReference type="EMBL" id="GIX69997.1"/>
    </source>
</evidence>